<name>A0A392RWK9_9FABA</name>
<evidence type="ECO:0000313" key="2">
    <source>
        <dbReference type="Proteomes" id="UP000265520"/>
    </source>
</evidence>
<proteinExistence type="predicted"/>
<dbReference type="EMBL" id="LXQA010286718">
    <property type="protein sequence ID" value="MCI41023.1"/>
    <property type="molecule type" value="Genomic_DNA"/>
</dbReference>
<reference evidence="1 2" key="1">
    <citation type="journal article" date="2018" name="Front. Plant Sci.">
        <title>Red Clover (Trifolium pratense) and Zigzag Clover (T. medium) - A Picture of Genomic Similarities and Differences.</title>
        <authorList>
            <person name="Dluhosova J."/>
            <person name="Istvanek J."/>
            <person name="Nedelnik J."/>
            <person name="Repkova J."/>
        </authorList>
    </citation>
    <scope>NUCLEOTIDE SEQUENCE [LARGE SCALE GENOMIC DNA]</scope>
    <source>
        <strain evidence="2">cv. 10/8</strain>
        <tissue evidence="1">Leaf</tissue>
    </source>
</reference>
<protein>
    <submittedName>
        <fullName evidence="1">Uncharacterized protein</fullName>
    </submittedName>
</protein>
<dbReference type="Proteomes" id="UP000265520">
    <property type="component" value="Unassembled WGS sequence"/>
</dbReference>
<dbReference type="AlphaFoldDB" id="A0A392RWK9"/>
<comment type="caution">
    <text evidence="1">The sequence shown here is derived from an EMBL/GenBank/DDBJ whole genome shotgun (WGS) entry which is preliminary data.</text>
</comment>
<sequence>MNQTKERVDLIEKGLMKVTLEDGNRLLPVVTMDDSLFQDLCNPWKEALVIKLLGNNVG</sequence>
<feature type="non-terminal residue" evidence="1">
    <location>
        <position position="58"/>
    </location>
</feature>
<evidence type="ECO:0000313" key="1">
    <source>
        <dbReference type="EMBL" id="MCI41023.1"/>
    </source>
</evidence>
<keyword evidence="2" id="KW-1185">Reference proteome</keyword>
<organism evidence="1 2">
    <name type="scientific">Trifolium medium</name>
    <dbReference type="NCBI Taxonomy" id="97028"/>
    <lineage>
        <taxon>Eukaryota</taxon>
        <taxon>Viridiplantae</taxon>
        <taxon>Streptophyta</taxon>
        <taxon>Embryophyta</taxon>
        <taxon>Tracheophyta</taxon>
        <taxon>Spermatophyta</taxon>
        <taxon>Magnoliopsida</taxon>
        <taxon>eudicotyledons</taxon>
        <taxon>Gunneridae</taxon>
        <taxon>Pentapetalae</taxon>
        <taxon>rosids</taxon>
        <taxon>fabids</taxon>
        <taxon>Fabales</taxon>
        <taxon>Fabaceae</taxon>
        <taxon>Papilionoideae</taxon>
        <taxon>50 kb inversion clade</taxon>
        <taxon>NPAAA clade</taxon>
        <taxon>Hologalegina</taxon>
        <taxon>IRL clade</taxon>
        <taxon>Trifolieae</taxon>
        <taxon>Trifolium</taxon>
    </lineage>
</organism>
<accession>A0A392RWK9</accession>